<dbReference type="InterPro" id="IPR018727">
    <property type="entry name" value="DUF2267"/>
</dbReference>
<reference evidence="1 2" key="1">
    <citation type="submission" date="2018-05" db="EMBL/GenBank/DDBJ databases">
        <title>Genomic Encyclopedia of Type Strains, Phase IV (KMG-IV): sequencing the most valuable type-strain genomes for metagenomic binning, comparative biology and taxonomic classification.</title>
        <authorList>
            <person name="Goeker M."/>
        </authorList>
    </citation>
    <scope>NUCLEOTIDE SEQUENCE [LARGE SCALE GENOMIC DNA]</scope>
    <source>
        <strain evidence="1 2">DSM 103371</strain>
    </source>
</reference>
<dbReference type="Gene3D" id="1.10.490.110">
    <property type="entry name" value="Uncharacterized conserved protein DUF2267"/>
    <property type="match status" value="1"/>
</dbReference>
<organism evidence="1 2">
    <name type="scientific">Silicimonas algicola</name>
    <dbReference type="NCBI Taxonomy" id="1826607"/>
    <lineage>
        <taxon>Bacteria</taxon>
        <taxon>Pseudomonadati</taxon>
        <taxon>Pseudomonadota</taxon>
        <taxon>Alphaproteobacteria</taxon>
        <taxon>Rhodobacterales</taxon>
        <taxon>Paracoccaceae</taxon>
    </lineage>
</organism>
<accession>A0A316G9H6</accession>
<dbReference type="EMBL" id="QGGV01000002">
    <property type="protein sequence ID" value="PWK57528.1"/>
    <property type="molecule type" value="Genomic_DNA"/>
</dbReference>
<gene>
    <name evidence="1" type="ORF">C8D95_102171</name>
</gene>
<keyword evidence="2" id="KW-1185">Reference proteome</keyword>
<dbReference type="InterPro" id="IPR038282">
    <property type="entry name" value="DUF2267_sf"/>
</dbReference>
<dbReference type="RefSeq" id="WP_338143031.1">
    <property type="nucleotide sequence ID" value="NZ_CP034588.1"/>
</dbReference>
<protein>
    <submittedName>
        <fullName evidence="1">Uncharacterized protein (DUF2267 family)</fullName>
    </submittedName>
</protein>
<dbReference type="Pfam" id="PF10025">
    <property type="entry name" value="DUF2267"/>
    <property type="match status" value="1"/>
</dbReference>
<evidence type="ECO:0000313" key="1">
    <source>
        <dbReference type="EMBL" id="PWK57528.1"/>
    </source>
</evidence>
<dbReference type="AlphaFoldDB" id="A0A316G9H6"/>
<sequence length="149" mass="16920">MPWTYRHASREFRAFLDDVKDATGLVSDNSAYTAVDGVFRTFRRRLTVEEAIAVAQVLPSVPRAMFVQDWDPAEAPVAFTDRASLTREAQALRPHHNLTPDNAIEATARAVWRAVDHLAFDRVLDRLPHDARAFWTVDAPPEDLAQRIR</sequence>
<dbReference type="Proteomes" id="UP000245390">
    <property type="component" value="Unassembled WGS sequence"/>
</dbReference>
<proteinExistence type="predicted"/>
<name>A0A316G9H6_9RHOB</name>
<evidence type="ECO:0000313" key="2">
    <source>
        <dbReference type="Proteomes" id="UP000245390"/>
    </source>
</evidence>
<comment type="caution">
    <text evidence="1">The sequence shown here is derived from an EMBL/GenBank/DDBJ whole genome shotgun (WGS) entry which is preliminary data.</text>
</comment>